<dbReference type="EMBL" id="JACXWD010000011">
    <property type="protein sequence ID" value="MBD3867525.1"/>
    <property type="molecule type" value="Genomic_DNA"/>
</dbReference>
<evidence type="ECO:0000256" key="1">
    <source>
        <dbReference type="SAM" id="SignalP"/>
    </source>
</evidence>
<evidence type="ECO:0000313" key="3">
    <source>
        <dbReference type="EMBL" id="MBD3867525.1"/>
    </source>
</evidence>
<dbReference type="InterPro" id="IPR025164">
    <property type="entry name" value="Toastrack_DUF4097"/>
</dbReference>
<evidence type="ECO:0000313" key="4">
    <source>
        <dbReference type="Proteomes" id="UP000648239"/>
    </source>
</evidence>
<reference evidence="3 4" key="1">
    <citation type="submission" date="2020-08" db="EMBL/GenBank/DDBJ databases">
        <title>Acidobacteriota in marine sediments use diverse sulfur dissimilation pathways.</title>
        <authorList>
            <person name="Wasmund K."/>
        </authorList>
    </citation>
    <scope>NUCLEOTIDE SEQUENCE [LARGE SCALE GENOMIC DNA]</scope>
    <source>
        <strain evidence="3">MAG AM4</strain>
    </source>
</reference>
<dbReference type="AlphaFoldDB" id="A0A8J6XYD5"/>
<keyword evidence="1" id="KW-0732">Signal</keyword>
<organism evidence="3 4">
    <name type="scientific">Candidatus Polarisedimenticola svalbardensis</name>
    <dbReference type="NCBI Taxonomy" id="2886004"/>
    <lineage>
        <taxon>Bacteria</taxon>
        <taxon>Pseudomonadati</taxon>
        <taxon>Acidobacteriota</taxon>
        <taxon>Candidatus Polarisedimenticolia</taxon>
        <taxon>Candidatus Polarisedimenticolales</taxon>
        <taxon>Candidatus Polarisedimenticolaceae</taxon>
        <taxon>Candidatus Polarisedimenticola</taxon>
    </lineage>
</organism>
<protein>
    <submittedName>
        <fullName evidence="3">DUF4097 family beta strand repeat protein</fullName>
    </submittedName>
</protein>
<gene>
    <name evidence="3" type="ORF">IFK94_05320</name>
</gene>
<sequence length="300" mass="30816">MKRFRVACRLLMAVLVLALIGSPVLAKRAVDKSCEVSGAVRVSVESMSGNIVVTGGGSSVQVRGEVGDDVEGVELECDGGRVEITVLYPDHMKRMNAGNANLEITVPASASVRLEGLSTDQTVKGVNGKVALEAMSGDLVVEGDPEEVRAETLSGDIRISAGAGKVSAEAASGNITILGVSGEVRAETMSGNIELEAGSLDEADLATVAGNVSCRCDLSPGGRLTAEAVSGSVTLDLPDGINASFTLETFNGSIEATIGGKVRRPGKEDRYGPGRSLEFTQGTGEASVDVSVFNGKCIVK</sequence>
<feature type="chain" id="PRO_5035316878" evidence="1">
    <location>
        <begin position="27"/>
        <end position="300"/>
    </location>
</feature>
<comment type="caution">
    <text evidence="3">The sequence shown here is derived from an EMBL/GenBank/DDBJ whole genome shotgun (WGS) entry which is preliminary data.</text>
</comment>
<accession>A0A8J6XYD5</accession>
<evidence type="ECO:0000259" key="2">
    <source>
        <dbReference type="Pfam" id="PF13349"/>
    </source>
</evidence>
<dbReference type="Pfam" id="PF13349">
    <property type="entry name" value="DUF4097"/>
    <property type="match status" value="1"/>
</dbReference>
<feature type="domain" description="DUF4097" evidence="2">
    <location>
        <begin position="44"/>
        <end position="295"/>
    </location>
</feature>
<dbReference type="Proteomes" id="UP000648239">
    <property type="component" value="Unassembled WGS sequence"/>
</dbReference>
<name>A0A8J6XYD5_9BACT</name>
<proteinExistence type="predicted"/>
<feature type="signal peptide" evidence="1">
    <location>
        <begin position="1"/>
        <end position="26"/>
    </location>
</feature>